<proteinExistence type="predicted"/>
<dbReference type="Pfam" id="PF01957">
    <property type="entry name" value="NfeD"/>
    <property type="match status" value="1"/>
</dbReference>
<feature type="transmembrane region" description="Helical" evidence="5">
    <location>
        <begin position="25"/>
        <end position="44"/>
    </location>
</feature>
<reference evidence="7" key="1">
    <citation type="journal article" date="2015" name="Proc. Natl. Acad. Sci. U.S.A.">
        <title>Networks of energetic and metabolic interactions define dynamics in microbial communities.</title>
        <authorList>
            <person name="Embree M."/>
            <person name="Liu J.K."/>
            <person name="Al-Bassam M.M."/>
            <person name="Zengler K."/>
        </authorList>
    </citation>
    <scope>NUCLEOTIDE SEQUENCE</scope>
</reference>
<gene>
    <name evidence="7" type="ORF">ASZ90_018134</name>
</gene>
<keyword evidence="7" id="KW-0645">Protease</keyword>
<keyword evidence="3 5" id="KW-1133">Transmembrane helix</keyword>
<dbReference type="GO" id="GO:0006508">
    <property type="term" value="P:proteolysis"/>
    <property type="evidence" value="ECO:0007669"/>
    <property type="project" value="UniProtKB-KW"/>
</dbReference>
<name>A0A0W8E771_9ZZZZ</name>
<dbReference type="PANTHER" id="PTHR33507">
    <property type="entry name" value="INNER MEMBRANE PROTEIN YBBJ"/>
    <property type="match status" value="1"/>
</dbReference>
<keyword evidence="2 5" id="KW-0812">Transmembrane</keyword>
<comment type="subcellular location">
    <subcellularLocation>
        <location evidence="1">Membrane</location>
        <topology evidence="1">Multi-pass membrane protein</topology>
    </subcellularLocation>
</comment>
<sequence>MSSLQWILVALVSGAIEVASAGFWFLWLGVAALLVALGVSLNILVNIESQLLIFAMLSALLIIFTRPLVVKLFKTEDIPTTAEALIGQHGVALSEIKPMHYGQVRLNGEVWTAASDEDISEGTRVEIKGIEGVKLVVKISE</sequence>
<evidence type="ECO:0000256" key="3">
    <source>
        <dbReference type="ARBA" id="ARBA00022989"/>
    </source>
</evidence>
<evidence type="ECO:0000259" key="6">
    <source>
        <dbReference type="Pfam" id="PF01957"/>
    </source>
</evidence>
<dbReference type="InterPro" id="IPR012340">
    <property type="entry name" value="NA-bd_OB-fold"/>
</dbReference>
<comment type="caution">
    <text evidence="7">The sequence shown here is derived from an EMBL/GenBank/DDBJ whole genome shotgun (WGS) entry which is preliminary data.</text>
</comment>
<organism evidence="7">
    <name type="scientific">hydrocarbon metagenome</name>
    <dbReference type="NCBI Taxonomy" id="938273"/>
    <lineage>
        <taxon>unclassified sequences</taxon>
        <taxon>metagenomes</taxon>
        <taxon>ecological metagenomes</taxon>
    </lineage>
</organism>
<evidence type="ECO:0000313" key="7">
    <source>
        <dbReference type="EMBL" id="KUG04466.1"/>
    </source>
</evidence>
<accession>A0A0W8E771</accession>
<feature type="domain" description="NfeD-like C-terminal" evidence="6">
    <location>
        <begin position="82"/>
        <end position="138"/>
    </location>
</feature>
<dbReference type="PANTHER" id="PTHR33507:SF3">
    <property type="entry name" value="INNER MEMBRANE PROTEIN YBBJ"/>
    <property type="match status" value="1"/>
</dbReference>
<dbReference type="InterPro" id="IPR052165">
    <property type="entry name" value="Membrane_assoc_protease"/>
</dbReference>
<dbReference type="AlphaFoldDB" id="A0A0W8E771"/>
<evidence type="ECO:0000256" key="2">
    <source>
        <dbReference type="ARBA" id="ARBA00022692"/>
    </source>
</evidence>
<feature type="transmembrane region" description="Helical" evidence="5">
    <location>
        <begin position="51"/>
        <end position="69"/>
    </location>
</feature>
<protein>
    <submittedName>
        <fullName evidence="7">Putative activity regulator of membrane protease ybbk</fullName>
    </submittedName>
</protein>
<evidence type="ECO:0000256" key="5">
    <source>
        <dbReference type="SAM" id="Phobius"/>
    </source>
</evidence>
<evidence type="ECO:0000256" key="1">
    <source>
        <dbReference type="ARBA" id="ARBA00004141"/>
    </source>
</evidence>
<evidence type="ECO:0000256" key="4">
    <source>
        <dbReference type="ARBA" id="ARBA00023136"/>
    </source>
</evidence>
<dbReference type="InterPro" id="IPR002810">
    <property type="entry name" value="NfeD-like_C"/>
</dbReference>
<dbReference type="GO" id="GO:0005886">
    <property type="term" value="C:plasma membrane"/>
    <property type="evidence" value="ECO:0007669"/>
    <property type="project" value="TreeGrafter"/>
</dbReference>
<dbReference type="SUPFAM" id="SSF141322">
    <property type="entry name" value="NfeD domain-like"/>
    <property type="match status" value="1"/>
</dbReference>
<dbReference type="Gene3D" id="2.40.50.140">
    <property type="entry name" value="Nucleic acid-binding proteins"/>
    <property type="match status" value="1"/>
</dbReference>
<dbReference type="EMBL" id="LNQE01001848">
    <property type="protein sequence ID" value="KUG04466.1"/>
    <property type="molecule type" value="Genomic_DNA"/>
</dbReference>
<keyword evidence="7" id="KW-0378">Hydrolase</keyword>
<keyword evidence="4 5" id="KW-0472">Membrane</keyword>
<dbReference type="GO" id="GO:0008233">
    <property type="term" value="F:peptidase activity"/>
    <property type="evidence" value="ECO:0007669"/>
    <property type="project" value="UniProtKB-KW"/>
</dbReference>